<keyword evidence="2" id="KW-1185">Reference proteome</keyword>
<comment type="caution">
    <text evidence="1">The sequence shown here is derived from an EMBL/GenBank/DDBJ whole genome shotgun (WGS) entry which is preliminary data.</text>
</comment>
<dbReference type="RefSeq" id="WP_048569979.1">
    <property type="nucleotide sequence ID" value="NZ_LFVU01000007.1"/>
</dbReference>
<reference evidence="1 2" key="1">
    <citation type="submission" date="2015-06" db="EMBL/GenBank/DDBJ databases">
        <title>Draft genome sequence of the purine-degrading Clostridium cylindrosporum HC-1 (DSM 605).</title>
        <authorList>
            <person name="Poehlein A."/>
            <person name="Schiel-Bengelsdorf B."/>
            <person name="Bengelsdorf F."/>
            <person name="Daniel R."/>
            <person name="Duerre P."/>
        </authorList>
    </citation>
    <scope>NUCLEOTIDE SEQUENCE [LARGE SCALE GENOMIC DNA]</scope>
    <source>
        <strain evidence="1 2">DSM 605</strain>
    </source>
</reference>
<dbReference type="PATRIC" id="fig|1121307.3.peg.118"/>
<dbReference type="CDD" id="cd10451">
    <property type="entry name" value="GIY-YIG_LuxR_like"/>
    <property type="match status" value="1"/>
</dbReference>
<evidence type="ECO:0000313" key="2">
    <source>
        <dbReference type="Proteomes" id="UP000036756"/>
    </source>
</evidence>
<dbReference type="AlphaFoldDB" id="A0A0J8DEB6"/>
<name>A0A0J8DEB6_CLOCY</name>
<evidence type="ECO:0000313" key="1">
    <source>
        <dbReference type="EMBL" id="KMT22569.1"/>
    </source>
</evidence>
<gene>
    <name evidence="1" type="ORF">CLCY_10c01170</name>
</gene>
<dbReference type="Gene3D" id="3.40.1440.10">
    <property type="entry name" value="GIY-YIG endonuclease"/>
    <property type="match status" value="1"/>
</dbReference>
<sequence length="128" mass="15376">MSKSNEISKERKKELQKEYKLTKPDMGIYIIRCEKLNKCYIDYDANLYGINNGILMRLQTGWHPNKILQKDFNELGVDEFKIEVLDKLEYSKDETKVDYSDDLRELRETWKEELIKEYGEVVILYPKK</sequence>
<evidence type="ECO:0008006" key="3">
    <source>
        <dbReference type="Google" id="ProtNLM"/>
    </source>
</evidence>
<proteinExistence type="predicted"/>
<dbReference type="Proteomes" id="UP000036756">
    <property type="component" value="Unassembled WGS sequence"/>
</dbReference>
<accession>A0A0J8DEB6</accession>
<dbReference type="InterPro" id="IPR035901">
    <property type="entry name" value="GIY-YIG_endonuc_sf"/>
</dbReference>
<protein>
    <recommendedName>
        <fullName evidence="3">GIY-YIG domain-containing protein</fullName>
    </recommendedName>
</protein>
<organism evidence="1 2">
    <name type="scientific">Clostridium cylindrosporum DSM 605</name>
    <dbReference type="NCBI Taxonomy" id="1121307"/>
    <lineage>
        <taxon>Bacteria</taxon>
        <taxon>Bacillati</taxon>
        <taxon>Bacillota</taxon>
        <taxon>Clostridia</taxon>
        <taxon>Eubacteriales</taxon>
        <taxon>Clostridiaceae</taxon>
        <taxon>Clostridium</taxon>
    </lineage>
</organism>
<dbReference type="EMBL" id="LFVU01000007">
    <property type="protein sequence ID" value="KMT22569.1"/>
    <property type="molecule type" value="Genomic_DNA"/>
</dbReference>
<dbReference type="OrthoDB" id="9789954at2"/>